<dbReference type="EMBL" id="JAKNCT010000004">
    <property type="protein sequence ID" value="MCG5030705.1"/>
    <property type="molecule type" value="Genomic_DNA"/>
</dbReference>
<gene>
    <name evidence="2" type="ORF">MAF45_04500</name>
</gene>
<evidence type="ECO:0000256" key="1">
    <source>
        <dbReference type="SAM" id="Coils"/>
    </source>
</evidence>
<keyword evidence="1" id="KW-0175">Coiled coil</keyword>
<accession>A0ABS9MR47</accession>
<keyword evidence="3" id="KW-1185">Reference proteome</keyword>
<proteinExistence type="predicted"/>
<evidence type="ECO:0000313" key="3">
    <source>
        <dbReference type="Proteomes" id="UP001297600"/>
    </source>
</evidence>
<protein>
    <submittedName>
        <fullName evidence="2">Uncharacterized protein</fullName>
    </submittedName>
</protein>
<sequence>MLNAGLIYRFGGDFRHAVDYRQVALDAKNRSNDLQAQLSASRTREENMAKDLQAARDHSNQLESELTAVKAQLSKLAAKVEALTAK</sequence>
<feature type="coiled-coil region" evidence="1">
    <location>
        <begin position="45"/>
        <end position="86"/>
    </location>
</feature>
<reference evidence="2 3" key="1">
    <citation type="submission" date="2022-02" db="EMBL/GenBank/DDBJ databases">
        <title>Mesosutterella porci, a novel member of the family Sutterellaceae from pig feces.</title>
        <authorList>
            <person name="Wylensek D."/>
            <person name="Clavel T."/>
        </authorList>
    </citation>
    <scope>NUCLEOTIDE SEQUENCE [LARGE SCALE GENOMIC DNA]</scope>
    <source>
        <strain evidence="3">oilRF-744-wt-GAM-9</strain>
    </source>
</reference>
<evidence type="ECO:0000313" key="2">
    <source>
        <dbReference type="EMBL" id="MCG5030705.1"/>
    </source>
</evidence>
<dbReference type="Proteomes" id="UP001297600">
    <property type="component" value="Unassembled WGS sequence"/>
</dbReference>
<dbReference type="RefSeq" id="WP_237978358.1">
    <property type="nucleotide sequence ID" value="NZ_JAKNCT010000004.1"/>
</dbReference>
<name>A0ABS9MR47_9BURK</name>
<organism evidence="2 3">
    <name type="scientific">Mesosutterella porci</name>
    <dbReference type="NCBI Taxonomy" id="2915351"/>
    <lineage>
        <taxon>Bacteria</taxon>
        <taxon>Pseudomonadati</taxon>
        <taxon>Pseudomonadota</taxon>
        <taxon>Betaproteobacteria</taxon>
        <taxon>Burkholderiales</taxon>
        <taxon>Sutterellaceae</taxon>
        <taxon>Mesosutterella</taxon>
    </lineage>
</organism>
<comment type="caution">
    <text evidence="2">The sequence shown here is derived from an EMBL/GenBank/DDBJ whole genome shotgun (WGS) entry which is preliminary data.</text>
</comment>